<dbReference type="InterPro" id="IPR051458">
    <property type="entry name" value="Cyt/Met_Dipeptidase"/>
</dbReference>
<dbReference type="GO" id="GO:0006508">
    <property type="term" value="P:proteolysis"/>
    <property type="evidence" value="ECO:0007669"/>
    <property type="project" value="UniProtKB-KW"/>
</dbReference>
<keyword evidence="1" id="KW-0645">Protease</keyword>
<evidence type="ECO:0000259" key="4">
    <source>
        <dbReference type="Pfam" id="PF07687"/>
    </source>
</evidence>
<evidence type="ECO:0000256" key="2">
    <source>
        <dbReference type="ARBA" id="ARBA00022723"/>
    </source>
</evidence>
<dbReference type="EMBL" id="OY288114">
    <property type="protein sequence ID" value="CAJ0886373.1"/>
    <property type="molecule type" value="Genomic_DNA"/>
</dbReference>
<dbReference type="PANTHER" id="PTHR43270:SF12">
    <property type="entry name" value="SUCCINYL-DIAMINOPIMELATE DESUCCINYLASE"/>
    <property type="match status" value="1"/>
</dbReference>
<evidence type="ECO:0000313" key="5">
    <source>
        <dbReference type="EMBL" id="CAJ0886373.1"/>
    </source>
</evidence>
<reference evidence="5" key="1">
    <citation type="submission" date="2023-07" db="EMBL/GenBank/DDBJ databases">
        <authorList>
            <person name="Pelsma A.J. K."/>
        </authorList>
    </citation>
    <scope>NUCLEOTIDE SEQUENCE</scope>
</reference>
<dbReference type="NCBIfam" id="NF005914">
    <property type="entry name" value="PRK07907.1"/>
    <property type="match status" value="1"/>
</dbReference>
<evidence type="ECO:0000256" key="1">
    <source>
        <dbReference type="ARBA" id="ARBA00022670"/>
    </source>
</evidence>
<accession>A0AA48RFL0</accession>
<dbReference type="Gene3D" id="3.40.630.10">
    <property type="entry name" value="Zn peptidases"/>
    <property type="match status" value="1"/>
</dbReference>
<organism evidence="5">
    <name type="scientific">freshwater sediment metagenome</name>
    <dbReference type="NCBI Taxonomy" id="556182"/>
    <lineage>
        <taxon>unclassified sequences</taxon>
        <taxon>metagenomes</taxon>
        <taxon>ecological metagenomes</taxon>
    </lineage>
</organism>
<dbReference type="Pfam" id="PF01546">
    <property type="entry name" value="Peptidase_M20"/>
    <property type="match status" value="1"/>
</dbReference>
<dbReference type="SUPFAM" id="SSF53187">
    <property type="entry name" value="Zn-dependent exopeptidases"/>
    <property type="match status" value="1"/>
</dbReference>
<sequence length="461" mass="50003">MAPIDAVLDTIDANLPASTQRLFDLLSIPSVSTDPAYTQHCLRAANWLADELKGLGYTADVRETPGHPIVVGHASAKRKDAPHVLFYGHYDVQPPDPLELWEADPFAPRLAEGANGREIVARGASDDKGQLMTFVEACRAFEQNGGLPCHVTFLFEGEEETGSPSLPDFLAKHREELSEPGVALVCDTSMWNPTTPAITVMLRGLAHEEVTIRIASHDLHSGMFGGPVNNPVHVLAKVIADLHDADGKVTLPGFYDGVPEIPEDVAEQWRNLEFDEKKWLSEVGLTRVGGETGRGIMEQIWSRPTCDVNGIVGGYTGKGTKTVLPAQASAKFSFRLVGKQDAATILESFRAFVRERLPADAKVEFVSHGASNALQLPFDSEALSRARRALATEWGKEAALAGCGGSIPIVGAFKRDLNMDALMIGFALDDDRIHSPNEKYSYTSFHKGARSWARVLDALAG</sequence>
<dbReference type="InterPro" id="IPR011650">
    <property type="entry name" value="Peptidase_M20_dimer"/>
</dbReference>
<feature type="domain" description="Peptidase M20 dimerisation" evidence="4">
    <location>
        <begin position="202"/>
        <end position="360"/>
    </location>
</feature>
<dbReference type="InterPro" id="IPR002933">
    <property type="entry name" value="Peptidase_M20"/>
</dbReference>
<dbReference type="NCBIfam" id="NF006579">
    <property type="entry name" value="PRK09104.1"/>
    <property type="match status" value="1"/>
</dbReference>
<dbReference type="PANTHER" id="PTHR43270">
    <property type="entry name" value="BETA-ALA-HIS DIPEPTIDASE"/>
    <property type="match status" value="1"/>
</dbReference>
<evidence type="ECO:0000256" key="3">
    <source>
        <dbReference type="ARBA" id="ARBA00022801"/>
    </source>
</evidence>
<keyword evidence="2" id="KW-0479">Metal-binding</keyword>
<keyword evidence="3" id="KW-0378">Hydrolase</keyword>
<gene>
    <name evidence="5" type="primary">DUG1</name>
    <name evidence="5" type="ORF">AMST5_03701</name>
</gene>
<name>A0AA48RFL0_9ZZZZ</name>
<dbReference type="GO" id="GO:0008233">
    <property type="term" value="F:peptidase activity"/>
    <property type="evidence" value="ECO:0007669"/>
    <property type="project" value="UniProtKB-KW"/>
</dbReference>
<dbReference type="GO" id="GO:0046872">
    <property type="term" value="F:metal ion binding"/>
    <property type="evidence" value="ECO:0007669"/>
    <property type="project" value="UniProtKB-KW"/>
</dbReference>
<protein>
    <submittedName>
        <fullName evidence="5">Cys-Gly metallodipeptidase DUG1</fullName>
    </submittedName>
</protein>
<dbReference type="AlphaFoldDB" id="A0AA48RFL0"/>
<proteinExistence type="predicted"/>
<dbReference type="Pfam" id="PF07687">
    <property type="entry name" value="M20_dimer"/>
    <property type="match status" value="1"/>
</dbReference>
<dbReference type="Gene3D" id="3.30.70.360">
    <property type="match status" value="1"/>
</dbReference>